<dbReference type="InterPro" id="IPR058207">
    <property type="entry name" value="PID_CTERM"/>
</dbReference>
<feature type="signal peptide" evidence="1">
    <location>
        <begin position="1"/>
        <end position="19"/>
    </location>
</feature>
<protein>
    <submittedName>
        <fullName evidence="2">Uncharacterized protein</fullName>
    </submittedName>
</protein>
<evidence type="ECO:0000313" key="2">
    <source>
        <dbReference type="EMBL" id="NBG66639.1"/>
    </source>
</evidence>
<dbReference type="EMBL" id="WWNE01000008">
    <property type="protein sequence ID" value="NBG66639.1"/>
    <property type="molecule type" value="Genomic_DNA"/>
</dbReference>
<name>A0A6N9NLA9_9FLAO</name>
<organism evidence="2 3">
    <name type="scientific">Acidiluteibacter ferrifornacis</name>
    <dbReference type="NCBI Taxonomy" id="2692424"/>
    <lineage>
        <taxon>Bacteria</taxon>
        <taxon>Pseudomonadati</taxon>
        <taxon>Bacteroidota</taxon>
        <taxon>Flavobacteriia</taxon>
        <taxon>Flavobacteriales</taxon>
        <taxon>Cryomorphaceae</taxon>
        <taxon>Acidiluteibacter</taxon>
    </lineage>
</organism>
<dbReference type="Proteomes" id="UP000470771">
    <property type="component" value="Unassembled WGS sequence"/>
</dbReference>
<evidence type="ECO:0000256" key="1">
    <source>
        <dbReference type="SAM" id="SignalP"/>
    </source>
</evidence>
<keyword evidence="3" id="KW-1185">Reference proteome</keyword>
<feature type="chain" id="PRO_5026835960" evidence="1">
    <location>
        <begin position="20"/>
        <end position="72"/>
    </location>
</feature>
<proteinExistence type="predicted"/>
<evidence type="ECO:0000313" key="3">
    <source>
        <dbReference type="Proteomes" id="UP000470771"/>
    </source>
</evidence>
<gene>
    <name evidence="2" type="ORF">GQN54_10985</name>
</gene>
<comment type="caution">
    <text evidence="2">The sequence shown here is derived from an EMBL/GenBank/DDBJ whole genome shotgun (WGS) entry which is preliminary data.</text>
</comment>
<dbReference type="NCBIfam" id="NF046080">
    <property type="entry name" value="PID_CTERM"/>
    <property type="match status" value="1"/>
</dbReference>
<accession>A0A6N9NLA9</accession>
<dbReference type="AlphaFoldDB" id="A0A6N9NLA9"/>
<reference evidence="2 3" key="1">
    <citation type="submission" date="2019-12" db="EMBL/GenBank/DDBJ databases">
        <authorList>
            <person name="Zhao J."/>
        </authorList>
    </citation>
    <scope>NUCLEOTIDE SEQUENCE [LARGE SCALE GENOMIC DNA]</scope>
    <source>
        <strain evidence="2 3">S-15</strain>
    </source>
</reference>
<keyword evidence="1" id="KW-0732">Signal</keyword>
<sequence length="72" mass="7356">MRYIPLVAILFLATSDLNAQPPGGGPGGGGGPGPCFPPPCVPIDGGLSWLLIAGAAYGGKKVYEMNQKKEDQ</sequence>